<protein>
    <submittedName>
        <fullName evidence="2">Plastid-lipid associated protein</fullName>
    </submittedName>
</protein>
<dbReference type="InterPro" id="IPR006175">
    <property type="entry name" value="YjgF/YER057c/UK114"/>
</dbReference>
<dbReference type="eggNOG" id="KOG2317">
    <property type="taxonomic scope" value="Eukaryota"/>
</dbReference>
<dbReference type="SUPFAM" id="SSF55298">
    <property type="entry name" value="YjgF-like"/>
    <property type="match status" value="1"/>
</dbReference>
<reference evidence="2 3" key="1">
    <citation type="journal article" date="2009" name="Nat. Genet.">
        <title>The genome of the cucumber, Cucumis sativus L.</title>
        <authorList>
            <person name="Huang S."/>
            <person name="Li R."/>
            <person name="Zhang Z."/>
            <person name="Li L."/>
            <person name="Gu X."/>
            <person name="Fan W."/>
            <person name="Lucas W.J."/>
            <person name="Wang X."/>
            <person name="Xie B."/>
            <person name="Ni P."/>
            <person name="Ren Y."/>
            <person name="Zhu H."/>
            <person name="Li J."/>
            <person name="Lin K."/>
            <person name="Jin W."/>
            <person name="Fei Z."/>
            <person name="Li G."/>
            <person name="Staub J."/>
            <person name="Kilian A."/>
            <person name="van der Vossen E.A."/>
            <person name="Wu Y."/>
            <person name="Guo J."/>
            <person name="He J."/>
            <person name="Jia Z."/>
            <person name="Ren Y."/>
            <person name="Tian G."/>
            <person name="Lu Y."/>
            <person name="Ruan J."/>
            <person name="Qian W."/>
            <person name="Wang M."/>
            <person name="Huang Q."/>
            <person name="Li B."/>
            <person name="Xuan Z."/>
            <person name="Cao J."/>
            <person name="Asan"/>
            <person name="Wu Z."/>
            <person name="Zhang J."/>
            <person name="Cai Q."/>
            <person name="Bai Y."/>
            <person name="Zhao B."/>
            <person name="Han Y."/>
            <person name="Li Y."/>
            <person name="Li X."/>
            <person name="Wang S."/>
            <person name="Shi Q."/>
            <person name="Liu S."/>
            <person name="Cho W.K."/>
            <person name="Kim J.Y."/>
            <person name="Xu Y."/>
            <person name="Heller-Uszynska K."/>
            <person name="Miao H."/>
            <person name="Cheng Z."/>
            <person name="Zhang S."/>
            <person name="Wu J."/>
            <person name="Yang Y."/>
            <person name="Kang H."/>
            <person name="Li M."/>
            <person name="Liang H."/>
            <person name="Ren X."/>
            <person name="Shi Z."/>
            <person name="Wen M."/>
            <person name="Jian M."/>
            <person name="Yang H."/>
            <person name="Zhang G."/>
            <person name="Yang Z."/>
            <person name="Chen R."/>
            <person name="Liu S."/>
            <person name="Li J."/>
            <person name="Ma L."/>
            <person name="Liu H."/>
            <person name="Zhou Y."/>
            <person name="Zhao J."/>
            <person name="Fang X."/>
            <person name="Li G."/>
            <person name="Fang L."/>
            <person name="Li Y."/>
            <person name="Liu D."/>
            <person name="Zheng H."/>
            <person name="Zhang Y."/>
            <person name="Qin N."/>
            <person name="Li Z."/>
            <person name="Yang G."/>
            <person name="Yang S."/>
            <person name="Bolund L."/>
            <person name="Kristiansen K."/>
            <person name="Zheng H."/>
            <person name="Li S."/>
            <person name="Zhang X."/>
            <person name="Yang H."/>
            <person name="Wang J."/>
            <person name="Sun R."/>
            <person name="Zhang B."/>
            <person name="Jiang S."/>
            <person name="Wang J."/>
            <person name="Du Y."/>
            <person name="Li S."/>
        </authorList>
    </citation>
    <scope>NUCLEOTIDE SEQUENCE [LARGE SCALE GENOMIC DNA]</scope>
    <source>
        <strain evidence="3">cv. 9930</strain>
    </source>
</reference>
<gene>
    <name evidence="2" type="ORF">Csa_3G076580</name>
</gene>
<accession>A0A0A0L6A5</accession>
<reference evidence="2 3" key="4">
    <citation type="journal article" date="2011" name="BMC Genomics">
        <title>RNA-Seq improves annotation of protein-coding genes in the cucumber genome.</title>
        <authorList>
            <person name="Li Z."/>
            <person name="Zhang Z."/>
            <person name="Yan P."/>
            <person name="Huang S."/>
            <person name="Fei Z."/>
            <person name="Lin K."/>
        </authorList>
    </citation>
    <scope>NUCLEOTIDE SEQUENCE [LARGE SCALE GENOMIC DNA]</scope>
    <source>
        <strain evidence="3">cv. 9930</strain>
    </source>
</reference>
<dbReference type="GO" id="GO:0005829">
    <property type="term" value="C:cytosol"/>
    <property type="evidence" value="ECO:0000318"/>
    <property type="project" value="GO_Central"/>
</dbReference>
<sequence length="187" mass="19703">MAMSAAHTLQIPASTAITRRRSITPSASTAVSLWRRPSPAIPSISSRQMSFKCHAISKCTTEIIGIATDNAPEALGPYSQGIIANNLVYVSGSLGLIPETGQLISDDVGEQTEQALKNVGAILRAGGADYDRVIKTTIMLANVADFTLVNEIYGKYFPNCPAPARSTFAAGALPKNAKIEIDAIAVL</sequence>
<dbReference type="EMBL" id="CM002924">
    <property type="protein sequence ID" value="KGN56122.1"/>
    <property type="molecule type" value="Genomic_DNA"/>
</dbReference>
<dbReference type="InterPro" id="IPR035959">
    <property type="entry name" value="RutC-like_sf"/>
</dbReference>
<dbReference type="GO" id="GO:0017148">
    <property type="term" value="P:negative regulation of translation"/>
    <property type="evidence" value="ECO:0000318"/>
    <property type="project" value="GO_Central"/>
</dbReference>
<name>A0A0A0L6A5_CUCSA</name>
<dbReference type="Gramene" id="KGN56122">
    <property type="protein sequence ID" value="KGN56122"/>
    <property type="gene ID" value="Csa_3G076580"/>
</dbReference>
<dbReference type="PROSITE" id="PS01094">
    <property type="entry name" value="UPF0076"/>
    <property type="match status" value="1"/>
</dbReference>
<dbReference type="FunFam" id="3.30.1330.40:FF:000001">
    <property type="entry name" value="L-PSP family endoribonuclease"/>
    <property type="match status" value="1"/>
</dbReference>
<keyword evidence="3" id="KW-1185">Reference proteome</keyword>
<comment type="similarity">
    <text evidence="1">Belongs to the RutC family.</text>
</comment>
<dbReference type="GO" id="GO:0019239">
    <property type="term" value="F:deaminase activity"/>
    <property type="evidence" value="ECO:0000318"/>
    <property type="project" value="GO_Central"/>
</dbReference>
<evidence type="ECO:0000313" key="2">
    <source>
        <dbReference type="EMBL" id="KGN56122.1"/>
    </source>
</evidence>
<dbReference type="STRING" id="3659.A0A0A0L6A5"/>
<dbReference type="InterPro" id="IPR019897">
    <property type="entry name" value="RidA_CS"/>
</dbReference>
<dbReference type="InterPro" id="IPR006056">
    <property type="entry name" value="RidA"/>
</dbReference>
<dbReference type="PANTHER" id="PTHR11803:SF39">
    <property type="entry name" value="2-IMINOBUTANOATE_2-IMINOPROPANOATE DEAMINASE"/>
    <property type="match status" value="1"/>
</dbReference>
<dbReference type="CDD" id="cd00448">
    <property type="entry name" value="YjgF_YER057c_UK114_family"/>
    <property type="match status" value="1"/>
</dbReference>
<proteinExistence type="inferred from homology"/>
<reference evidence="2 3" key="3">
    <citation type="journal article" date="2010" name="BMC Genomics">
        <title>Transcriptome sequencing and comparative analysis of cucumber flowers with different sex types.</title>
        <authorList>
            <person name="Guo S."/>
            <person name="Zheng Y."/>
            <person name="Joung J.G."/>
            <person name="Liu S."/>
            <person name="Zhang Z."/>
            <person name="Crasta O.R."/>
            <person name="Sobral B.W."/>
            <person name="Xu Y."/>
            <person name="Huang S."/>
            <person name="Fei Z."/>
        </authorList>
    </citation>
    <scope>NUCLEOTIDE SEQUENCE [LARGE SCALE GENOMIC DNA]</scope>
    <source>
        <strain evidence="3">cv. 9930</strain>
    </source>
</reference>
<evidence type="ECO:0000313" key="3">
    <source>
        <dbReference type="Proteomes" id="UP000029981"/>
    </source>
</evidence>
<dbReference type="Pfam" id="PF01042">
    <property type="entry name" value="Ribonuc_L-PSP"/>
    <property type="match status" value="1"/>
</dbReference>
<evidence type="ECO:0000256" key="1">
    <source>
        <dbReference type="ARBA" id="ARBA00010552"/>
    </source>
</evidence>
<dbReference type="NCBIfam" id="TIGR00004">
    <property type="entry name" value="Rid family detoxifying hydrolase"/>
    <property type="match status" value="1"/>
</dbReference>
<dbReference type="Gene3D" id="3.30.1330.40">
    <property type="entry name" value="RutC-like"/>
    <property type="match status" value="1"/>
</dbReference>
<dbReference type="PANTHER" id="PTHR11803">
    <property type="entry name" value="2-IMINOBUTANOATE/2-IMINOPROPANOATE DEAMINASE RIDA"/>
    <property type="match status" value="1"/>
</dbReference>
<organism evidence="2 3">
    <name type="scientific">Cucumis sativus</name>
    <name type="common">Cucumber</name>
    <dbReference type="NCBI Taxonomy" id="3659"/>
    <lineage>
        <taxon>Eukaryota</taxon>
        <taxon>Viridiplantae</taxon>
        <taxon>Streptophyta</taxon>
        <taxon>Embryophyta</taxon>
        <taxon>Tracheophyta</taxon>
        <taxon>Spermatophyta</taxon>
        <taxon>Magnoliopsida</taxon>
        <taxon>eudicotyledons</taxon>
        <taxon>Gunneridae</taxon>
        <taxon>Pentapetalae</taxon>
        <taxon>rosids</taxon>
        <taxon>fabids</taxon>
        <taxon>Cucurbitales</taxon>
        <taxon>Cucurbitaceae</taxon>
        <taxon>Benincaseae</taxon>
        <taxon>Cucumis</taxon>
    </lineage>
</organism>
<reference evidence="2 3" key="2">
    <citation type="journal article" date="2009" name="PLoS ONE">
        <title>An integrated genetic and cytogenetic map of the cucumber genome.</title>
        <authorList>
            <person name="Ren Y."/>
            <person name="Zhang Z."/>
            <person name="Liu J."/>
            <person name="Staub J.E."/>
            <person name="Han Y."/>
            <person name="Cheng Z."/>
            <person name="Li X."/>
            <person name="Lu J."/>
            <person name="Miao H."/>
            <person name="Kang H."/>
            <person name="Xie B."/>
            <person name="Gu X."/>
            <person name="Wang X."/>
            <person name="Du Y."/>
            <person name="Jin W."/>
            <person name="Huang S."/>
        </authorList>
    </citation>
    <scope>NUCLEOTIDE SEQUENCE [LARGE SCALE GENOMIC DNA]</scope>
    <source>
        <strain evidence="3">cv. 9930</strain>
    </source>
</reference>
<dbReference type="GO" id="GO:0005739">
    <property type="term" value="C:mitochondrion"/>
    <property type="evidence" value="ECO:0000318"/>
    <property type="project" value="GO_Central"/>
</dbReference>
<dbReference type="AlphaFoldDB" id="A0A0A0L6A5"/>
<dbReference type="GO" id="GO:0006402">
    <property type="term" value="P:mRNA catabolic process"/>
    <property type="evidence" value="ECO:0000318"/>
    <property type="project" value="GO_Central"/>
</dbReference>
<dbReference type="Proteomes" id="UP000029981">
    <property type="component" value="Chromosome 3"/>
</dbReference>